<feature type="transmembrane region" description="Helical" evidence="7">
    <location>
        <begin position="17"/>
        <end position="37"/>
    </location>
</feature>
<dbReference type="PANTHER" id="PTHR43744:SF8">
    <property type="entry name" value="SN-GLYCEROL-3-PHOSPHATE TRANSPORT SYSTEM PERMEASE PROTEIN UGPE"/>
    <property type="match status" value="1"/>
</dbReference>
<evidence type="ECO:0000256" key="4">
    <source>
        <dbReference type="ARBA" id="ARBA00022692"/>
    </source>
</evidence>
<evidence type="ECO:0000313" key="9">
    <source>
        <dbReference type="EMBL" id="GAA3534430.1"/>
    </source>
</evidence>
<evidence type="ECO:0000256" key="1">
    <source>
        <dbReference type="ARBA" id="ARBA00004651"/>
    </source>
</evidence>
<dbReference type="PROSITE" id="PS50928">
    <property type="entry name" value="ABC_TM1"/>
    <property type="match status" value="1"/>
</dbReference>
<dbReference type="CDD" id="cd06261">
    <property type="entry name" value="TM_PBP2"/>
    <property type="match status" value="1"/>
</dbReference>
<feature type="transmembrane region" description="Helical" evidence="7">
    <location>
        <begin position="84"/>
        <end position="108"/>
    </location>
</feature>
<keyword evidence="3" id="KW-1003">Cell membrane</keyword>
<comment type="subcellular location">
    <subcellularLocation>
        <location evidence="1 7">Cell membrane</location>
        <topology evidence="1 7">Multi-pass membrane protein</topology>
    </subcellularLocation>
</comment>
<accession>A0ABP6VIK6</accession>
<evidence type="ECO:0000256" key="7">
    <source>
        <dbReference type="RuleBase" id="RU363032"/>
    </source>
</evidence>
<gene>
    <name evidence="9" type="ORF">GCM10022419_012330</name>
</gene>
<comment type="caution">
    <text evidence="9">The sequence shown here is derived from an EMBL/GenBank/DDBJ whole genome shotgun (WGS) entry which is preliminary data.</text>
</comment>
<dbReference type="RefSeq" id="WP_345559543.1">
    <property type="nucleotide sequence ID" value="NZ_BAABDQ010000002.1"/>
</dbReference>
<dbReference type="InterPro" id="IPR000515">
    <property type="entry name" value="MetI-like"/>
</dbReference>
<evidence type="ECO:0000256" key="2">
    <source>
        <dbReference type="ARBA" id="ARBA00022448"/>
    </source>
</evidence>
<proteinExistence type="inferred from homology"/>
<evidence type="ECO:0000256" key="6">
    <source>
        <dbReference type="ARBA" id="ARBA00023136"/>
    </source>
</evidence>
<reference evidence="10" key="1">
    <citation type="journal article" date="2019" name="Int. J. Syst. Evol. Microbiol.">
        <title>The Global Catalogue of Microorganisms (GCM) 10K type strain sequencing project: providing services to taxonomists for standard genome sequencing and annotation.</title>
        <authorList>
            <consortium name="The Broad Institute Genomics Platform"/>
            <consortium name="The Broad Institute Genome Sequencing Center for Infectious Disease"/>
            <person name="Wu L."/>
            <person name="Ma J."/>
        </authorList>
    </citation>
    <scope>NUCLEOTIDE SEQUENCE [LARGE SCALE GENOMIC DNA]</scope>
    <source>
        <strain evidence="10">JCM 17326</strain>
    </source>
</reference>
<feature type="transmembrane region" description="Helical" evidence="7">
    <location>
        <begin position="202"/>
        <end position="224"/>
    </location>
</feature>
<evidence type="ECO:0000313" key="10">
    <source>
        <dbReference type="Proteomes" id="UP001500630"/>
    </source>
</evidence>
<keyword evidence="2 7" id="KW-0813">Transport</keyword>
<dbReference type="PANTHER" id="PTHR43744">
    <property type="entry name" value="ABC TRANSPORTER PERMEASE PROTEIN MG189-RELATED-RELATED"/>
    <property type="match status" value="1"/>
</dbReference>
<dbReference type="InterPro" id="IPR035906">
    <property type="entry name" value="MetI-like_sf"/>
</dbReference>
<organism evidence="9 10">
    <name type="scientific">Nonomuraea rosea</name>
    <dbReference type="NCBI Taxonomy" id="638574"/>
    <lineage>
        <taxon>Bacteria</taxon>
        <taxon>Bacillati</taxon>
        <taxon>Actinomycetota</taxon>
        <taxon>Actinomycetes</taxon>
        <taxon>Streptosporangiales</taxon>
        <taxon>Streptosporangiaceae</taxon>
        <taxon>Nonomuraea</taxon>
    </lineage>
</organism>
<keyword evidence="6 7" id="KW-0472">Membrane</keyword>
<comment type="similarity">
    <text evidence="7">Belongs to the binding-protein-dependent transport system permease family.</text>
</comment>
<name>A0ABP6VIK6_9ACTN</name>
<dbReference type="EMBL" id="BAABDQ010000002">
    <property type="protein sequence ID" value="GAA3534430.1"/>
    <property type="molecule type" value="Genomic_DNA"/>
</dbReference>
<feature type="domain" description="ABC transmembrane type-1" evidence="8">
    <location>
        <begin position="80"/>
        <end position="269"/>
    </location>
</feature>
<protein>
    <submittedName>
        <fullName evidence="9">Carbohydrate ABC transporter permease</fullName>
    </submittedName>
</protein>
<feature type="transmembrane region" description="Helical" evidence="7">
    <location>
        <begin position="248"/>
        <end position="269"/>
    </location>
</feature>
<dbReference type="Proteomes" id="UP001500630">
    <property type="component" value="Unassembled WGS sequence"/>
</dbReference>
<evidence type="ECO:0000256" key="5">
    <source>
        <dbReference type="ARBA" id="ARBA00022989"/>
    </source>
</evidence>
<evidence type="ECO:0000259" key="8">
    <source>
        <dbReference type="PROSITE" id="PS50928"/>
    </source>
</evidence>
<dbReference type="Gene3D" id="1.10.3720.10">
    <property type="entry name" value="MetI-like"/>
    <property type="match status" value="1"/>
</dbReference>
<keyword evidence="10" id="KW-1185">Reference proteome</keyword>
<feature type="transmembrane region" description="Helical" evidence="7">
    <location>
        <begin position="148"/>
        <end position="165"/>
    </location>
</feature>
<feature type="transmembrane region" description="Helical" evidence="7">
    <location>
        <begin position="115"/>
        <end position="136"/>
    </location>
</feature>
<sequence>MAGESATGAEIRAGRRALWIAIPGAVLSVLPLVWALSSALRPSEEVFRYLYPLSWHTLIPETVTLGNFVTLLGGEFHWAMINSVIVAFLSVVLGTFLSATAAFALAVLRFPGRGALFGVLVLSFLIPFEAIAIPLATTFRAMEMQNTYIGLVLPGIGSGLAIFLLRQFFLNIPPSLAEAARIDGLSWWGVFRNIYLPLSRPSLVGAGLVVFVFQWQSFLWPLLIAPDPAMKVAPVAIADFAGELGVDYGQMFAGAILAAGVPLLVLLVFQRQFTASLASSGTKE</sequence>
<evidence type="ECO:0000256" key="3">
    <source>
        <dbReference type="ARBA" id="ARBA00022475"/>
    </source>
</evidence>
<dbReference type="Pfam" id="PF00528">
    <property type="entry name" value="BPD_transp_1"/>
    <property type="match status" value="1"/>
</dbReference>
<dbReference type="SUPFAM" id="SSF161098">
    <property type="entry name" value="MetI-like"/>
    <property type="match status" value="1"/>
</dbReference>
<keyword evidence="5 7" id="KW-1133">Transmembrane helix</keyword>
<keyword evidence="4 7" id="KW-0812">Transmembrane</keyword>